<dbReference type="AlphaFoldDB" id="A0AA38LBZ1"/>
<feature type="non-terminal residue" evidence="1">
    <location>
        <position position="323"/>
    </location>
</feature>
<evidence type="ECO:0000313" key="2">
    <source>
        <dbReference type="Proteomes" id="UP000824469"/>
    </source>
</evidence>
<protein>
    <recommendedName>
        <fullName evidence="3">F-box protein</fullName>
    </recommendedName>
</protein>
<dbReference type="InterPro" id="IPR032675">
    <property type="entry name" value="LRR_dom_sf"/>
</dbReference>
<proteinExistence type="predicted"/>
<name>A0AA38LBZ1_TAXCH</name>
<comment type="caution">
    <text evidence="1">The sequence shown here is derived from an EMBL/GenBank/DDBJ whole genome shotgun (WGS) entry which is preliminary data.</text>
</comment>
<evidence type="ECO:0008006" key="3">
    <source>
        <dbReference type="Google" id="ProtNLM"/>
    </source>
</evidence>
<dbReference type="SUPFAM" id="SSF52047">
    <property type="entry name" value="RNI-like"/>
    <property type="match status" value="1"/>
</dbReference>
<dbReference type="EMBL" id="JAHRHJ020000005">
    <property type="protein sequence ID" value="KAH9315112.1"/>
    <property type="molecule type" value="Genomic_DNA"/>
</dbReference>
<organism evidence="1 2">
    <name type="scientific">Taxus chinensis</name>
    <name type="common">Chinese yew</name>
    <name type="synonym">Taxus wallichiana var. chinensis</name>
    <dbReference type="NCBI Taxonomy" id="29808"/>
    <lineage>
        <taxon>Eukaryota</taxon>
        <taxon>Viridiplantae</taxon>
        <taxon>Streptophyta</taxon>
        <taxon>Embryophyta</taxon>
        <taxon>Tracheophyta</taxon>
        <taxon>Spermatophyta</taxon>
        <taxon>Pinopsida</taxon>
        <taxon>Pinidae</taxon>
        <taxon>Conifers II</taxon>
        <taxon>Cupressales</taxon>
        <taxon>Taxaceae</taxon>
        <taxon>Taxus</taxon>
    </lineage>
</organism>
<feature type="non-terminal residue" evidence="1">
    <location>
        <position position="1"/>
    </location>
</feature>
<accession>A0AA38LBZ1</accession>
<evidence type="ECO:0000313" key="1">
    <source>
        <dbReference type="EMBL" id="KAH9315112.1"/>
    </source>
</evidence>
<reference evidence="1 2" key="1">
    <citation type="journal article" date="2021" name="Nat. Plants">
        <title>The Taxus genome provides insights into paclitaxel biosynthesis.</title>
        <authorList>
            <person name="Xiong X."/>
            <person name="Gou J."/>
            <person name="Liao Q."/>
            <person name="Li Y."/>
            <person name="Zhou Q."/>
            <person name="Bi G."/>
            <person name="Li C."/>
            <person name="Du R."/>
            <person name="Wang X."/>
            <person name="Sun T."/>
            <person name="Guo L."/>
            <person name="Liang H."/>
            <person name="Lu P."/>
            <person name="Wu Y."/>
            <person name="Zhang Z."/>
            <person name="Ro D.K."/>
            <person name="Shang Y."/>
            <person name="Huang S."/>
            <person name="Yan J."/>
        </authorList>
    </citation>
    <scope>NUCLEOTIDE SEQUENCE [LARGE SCALE GENOMIC DNA]</scope>
    <source>
        <strain evidence="1">Ta-2019</strain>
    </source>
</reference>
<dbReference type="Proteomes" id="UP000824469">
    <property type="component" value="Unassembled WGS sequence"/>
</dbReference>
<dbReference type="Gene3D" id="3.80.10.10">
    <property type="entry name" value="Ribonuclease Inhibitor"/>
    <property type="match status" value="1"/>
</dbReference>
<sequence length="323" mass="36480">SSHSPYTKIPEGFRPQKYCSNCLAIKKKSVIDRFRLLHDEIKLFFCLPWAAPLHPCSNRYSFFPASSSRGSSSSTPSFLERAPNTLSMDVRFLTEPLFHDEAFLDLHHELQIASNEATLLPRFLLHWSSSLLFDYTLLRSLTHKAAISLFKILKLDCGENQLAVANAQLPLLPLAKHQLQRALDRAYAVVLALLHSLYRNATPRALGMGTKCTWYGYGLDMRSEMPWKRLGRSGSIILRKVPNRSHQKQGQNKHVSRASSLQHLNIGGTFISDESLFAIANHCPRLKKLVVTWVIKCSALQYLLVNGTNNVSDCDASNNHIRI</sequence>
<gene>
    <name evidence="1" type="ORF">KI387_023739</name>
</gene>
<keyword evidence="2" id="KW-1185">Reference proteome</keyword>